<dbReference type="GO" id="GO:0016887">
    <property type="term" value="F:ATP hydrolysis activity"/>
    <property type="evidence" value="ECO:0007669"/>
    <property type="project" value="InterPro"/>
</dbReference>
<name>A0AAV9EX09_ACOCL</name>
<feature type="transmembrane region" description="Helical" evidence="8">
    <location>
        <begin position="557"/>
        <end position="576"/>
    </location>
</feature>
<evidence type="ECO:0000256" key="8">
    <source>
        <dbReference type="SAM" id="Phobius"/>
    </source>
</evidence>
<evidence type="ECO:0000256" key="5">
    <source>
        <dbReference type="ARBA" id="ARBA00022840"/>
    </source>
</evidence>
<dbReference type="PANTHER" id="PTHR48041">
    <property type="entry name" value="ABC TRANSPORTER G FAMILY MEMBER 28"/>
    <property type="match status" value="1"/>
</dbReference>
<evidence type="ECO:0000256" key="3">
    <source>
        <dbReference type="ARBA" id="ARBA00022692"/>
    </source>
</evidence>
<dbReference type="PROSITE" id="PS50893">
    <property type="entry name" value="ABC_TRANSPORTER_2"/>
    <property type="match status" value="1"/>
</dbReference>
<evidence type="ECO:0000256" key="1">
    <source>
        <dbReference type="ARBA" id="ARBA00004141"/>
    </source>
</evidence>
<feature type="domain" description="ABC transporter" evidence="9">
    <location>
        <begin position="38"/>
        <end position="249"/>
    </location>
</feature>
<dbReference type="Proteomes" id="UP001180020">
    <property type="component" value="Unassembled WGS sequence"/>
</dbReference>
<dbReference type="InterPro" id="IPR013525">
    <property type="entry name" value="ABC2_TM"/>
</dbReference>
<gene>
    <name evidence="10" type="primary">ABCG6</name>
    <name evidence="10" type="ORF">QJS10_CPA05g01442</name>
</gene>
<keyword evidence="2" id="KW-0813">Transport</keyword>
<comment type="caution">
    <text evidence="10">The sequence shown here is derived from an EMBL/GenBank/DDBJ whole genome shotgun (WGS) entry which is preliminary data.</text>
</comment>
<comment type="subcellular location">
    <subcellularLocation>
        <location evidence="1">Membrane</location>
        <topology evidence="1">Multi-pass membrane protein</topology>
    </subcellularLocation>
</comment>
<keyword evidence="7 8" id="KW-0472">Membrane</keyword>
<feature type="transmembrane region" description="Helical" evidence="8">
    <location>
        <begin position="393"/>
        <end position="412"/>
    </location>
</feature>
<dbReference type="InterPro" id="IPR003593">
    <property type="entry name" value="AAA+_ATPase"/>
</dbReference>
<protein>
    <submittedName>
        <fullName evidence="10">ABC transporter G family member 6</fullName>
    </submittedName>
</protein>
<dbReference type="GO" id="GO:0016020">
    <property type="term" value="C:membrane"/>
    <property type="evidence" value="ECO:0007669"/>
    <property type="project" value="UniProtKB-SubCell"/>
</dbReference>
<evidence type="ECO:0000256" key="7">
    <source>
        <dbReference type="ARBA" id="ARBA00023136"/>
    </source>
</evidence>
<dbReference type="SUPFAM" id="SSF52540">
    <property type="entry name" value="P-loop containing nucleoside triphosphate hydrolases"/>
    <property type="match status" value="1"/>
</dbReference>
<dbReference type="Pfam" id="PF00005">
    <property type="entry name" value="ABC_tran"/>
    <property type="match status" value="1"/>
</dbReference>
<dbReference type="InterPro" id="IPR017871">
    <property type="entry name" value="ABC_transporter-like_CS"/>
</dbReference>
<keyword evidence="5" id="KW-0067">ATP-binding</keyword>
<accession>A0AAV9EX09</accession>
<dbReference type="SMART" id="SM00382">
    <property type="entry name" value="AAA"/>
    <property type="match status" value="1"/>
</dbReference>
<feature type="transmembrane region" description="Helical" evidence="8">
    <location>
        <begin position="474"/>
        <end position="496"/>
    </location>
</feature>
<evidence type="ECO:0000313" key="10">
    <source>
        <dbReference type="EMBL" id="KAK1317589.1"/>
    </source>
</evidence>
<organism evidence="10 11">
    <name type="scientific">Acorus calamus</name>
    <name type="common">Sweet flag</name>
    <dbReference type="NCBI Taxonomy" id="4465"/>
    <lineage>
        <taxon>Eukaryota</taxon>
        <taxon>Viridiplantae</taxon>
        <taxon>Streptophyta</taxon>
        <taxon>Embryophyta</taxon>
        <taxon>Tracheophyta</taxon>
        <taxon>Spermatophyta</taxon>
        <taxon>Magnoliopsida</taxon>
        <taxon>Liliopsida</taxon>
        <taxon>Acoraceae</taxon>
        <taxon>Acorus</taxon>
    </lineage>
</organism>
<dbReference type="InterPro" id="IPR027417">
    <property type="entry name" value="P-loop_NTPase"/>
</dbReference>
<evidence type="ECO:0000259" key="9">
    <source>
        <dbReference type="PROSITE" id="PS50893"/>
    </source>
</evidence>
<sequence length="585" mass="65634">MAHHHHHNNRHDHSVIDVVKPSTFIGGLEFSGLTYTVVKKQRVDGKWTSRDVDPLHRITGYAPKGCVTAVMGPSGAGKSTFLDGLAGRIASGSLEGRVALDGAEMSPTLVKRTSPTPFELSPSYFITPARAQSSQNTYIGDEGTRGVSGGERRRVSIGVDIIHGPSLLFLDEPTSGLDSTSAHGVIEKLMFIGSPKDVTRHLTRMGRKVPKGENSIEYLLDVVREYDQSELGVEALADFCLTGMKPPKIDGEEYSISTVFPQTPQSSVHRRMDDGFDRSVRSPLKSPWGGTASVTTTLRFTPSTHRSNLAPPSVQSGYYTRSIEIVPGTPTPYSSDISTVHSSAYRTTPTAAAASSHLRSPRLGPKFLNPYPTEVWVLMRRNFTNIRRTPELFLSRQIVLTFMGLMMATMFINPKDNTQGVNNRMSFFIFTRFSTLWKALRLDGEFRYFFVVLYTSLLSTNSFVVFISSVVPNFILRYAAVIAFTALFFLFCGYFLSSRDIPSAWKWMNYVSTMKYPYEGLVMNQFQTDQVFAKDQKDRNLDILEQLGIEESRKWRMVLALLGWAVFYRVLFYLVLRFASKIQRT</sequence>
<keyword evidence="6 8" id="KW-1133">Transmembrane helix</keyword>
<dbReference type="InterPro" id="IPR050352">
    <property type="entry name" value="ABCG_transporters"/>
</dbReference>
<dbReference type="InterPro" id="IPR003439">
    <property type="entry name" value="ABC_transporter-like_ATP-bd"/>
</dbReference>
<reference evidence="10" key="2">
    <citation type="submission" date="2023-06" db="EMBL/GenBank/DDBJ databases">
        <authorList>
            <person name="Ma L."/>
            <person name="Liu K.-W."/>
            <person name="Li Z."/>
            <person name="Hsiao Y.-Y."/>
            <person name="Qi Y."/>
            <person name="Fu T."/>
            <person name="Tang G."/>
            <person name="Zhang D."/>
            <person name="Sun W.-H."/>
            <person name="Liu D.-K."/>
            <person name="Li Y."/>
            <person name="Chen G.-Z."/>
            <person name="Liu X.-D."/>
            <person name="Liao X.-Y."/>
            <person name="Jiang Y.-T."/>
            <person name="Yu X."/>
            <person name="Hao Y."/>
            <person name="Huang J."/>
            <person name="Zhao X.-W."/>
            <person name="Ke S."/>
            <person name="Chen Y.-Y."/>
            <person name="Wu W.-L."/>
            <person name="Hsu J.-L."/>
            <person name="Lin Y.-F."/>
            <person name="Huang M.-D."/>
            <person name="Li C.-Y."/>
            <person name="Huang L."/>
            <person name="Wang Z.-W."/>
            <person name="Zhao X."/>
            <person name="Zhong W.-Y."/>
            <person name="Peng D.-H."/>
            <person name="Ahmad S."/>
            <person name="Lan S."/>
            <person name="Zhang J.-S."/>
            <person name="Tsai W.-C."/>
            <person name="Van De Peer Y."/>
            <person name="Liu Z.-J."/>
        </authorList>
    </citation>
    <scope>NUCLEOTIDE SEQUENCE</scope>
    <source>
        <strain evidence="10">CP</strain>
        <tissue evidence="10">Leaves</tissue>
    </source>
</reference>
<dbReference type="PROSITE" id="PS00211">
    <property type="entry name" value="ABC_TRANSPORTER_1"/>
    <property type="match status" value="1"/>
</dbReference>
<keyword evidence="4" id="KW-0547">Nucleotide-binding</keyword>
<dbReference type="GO" id="GO:0005524">
    <property type="term" value="F:ATP binding"/>
    <property type="evidence" value="ECO:0007669"/>
    <property type="project" value="UniProtKB-KW"/>
</dbReference>
<dbReference type="AlphaFoldDB" id="A0AAV9EX09"/>
<dbReference type="GO" id="GO:0140359">
    <property type="term" value="F:ABC-type transporter activity"/>
    <property type="evidence" value="ECO:0007669"/>
    <property type="project" value="InterPro"/>
</dbReference>
<evidence type="ECO:0000313" key="11">
    <source>
        <dbReference type="Proteomes" id="UP001180020"/>
    </source>
</evidence>
<dbReference type="Gene3D" id="3.40.50.300">
    <property type="entry name" value="P-loop containing nucleotide triphosphate hydrolases"/>
    <property type="match status" value="2"/>
</dbReference>
<proteinExistence type="predicted"/>
<keyword evidence="11" id="KW-1185">Reference proteome</keyword>
<dbReference type="EMBL" id="JAUJYO010000005">
    <property type="protein sequence ID" value="KAK1317589.1"/>
    <property type="molecule type" value="Genomic_DNA"/>
</dbReference>
<dbReference type="PANTHER" id="PTHR48041:SF20">
    <property type="entry name" value="ABC TRANSPORTER G FAMILY MEMBER STR2"/>
    <property type="match status" value="1"/>
</dbReference>
<feature type="transmembrane region" description="Helical" evidence="8">
    <location>
        <begin position="446"/>
        <end position="467"/>
    </location>
</feature>
<evidence type="ECO:0000256" key="6">
    <source>
        <dbReference type="ARBA" id="ARBA00022989"/>
    </source>
</evidence>
<keyword evidence="3 8" id="KW-0812">Transmembrane</keyword>
<dbReference type="Pfam" id="PF01061">
    <property type="entry name" value="ABC2_membrane"/>
    <property type="match status" value="1"/>
</dbReference>
<evidence type="ECO:0000256" key="2">
    <source>
        <dbReference type="ARBA" id="ARBA00022448"/>
    </source>
</evidence>
<reference evidence="10" key="1">
    <citation type="journal article" date="2023" name="Nat. Commun.">
        <title>Diploid and tetraploid genomes of Acorus and the evolution of monocots.</title>
        <authorList>
            <person name="Ma L."/>
            <person name="Liu K.W."/>
            <person name="Li Z."/>
            <person name="Hsiao Y.Y."/>
            <person name="Qi Y."/>
            <person name="Fu T."/>
            <person name="Tang G.D."/>
            <person name="Zhang D."/>
            <person name="Sun W.H."/>
            <person name="Liu D.K."/>
            <person name="Li Y."/>
            <person name="Chen G.Z."/>
            <person name="Liu X.D."/>
            <person name="Liao X.Y."/>
            <person name="Jiang Y.T."/>
            <person name="Yu X."/>
            <person name="Hao Y."/>
            <person name="Huang J."/>
            <person name="Zhao X.W."/>
            <person name="Ke S."/>
            <person name="Chen Y.Y."/>
            <person name="Wu W.L."/>
            <person name="Hsu J.L."/>
            <person name="Lin Y.F."/>
            <person name="Huang M.D."/>
            <person name="Li C.Y."/>
            <person name="Huang L."/>
            <person name="Wang Z.W."/>
            <person name="Zhao X."/>
            <person name="Zhong W.Y."/>
            <person name="Peng D.H."/>
            <person name="Ahmad S."/>
            <person name="Lan S."/>
            <person name="Zhang J.S."/>
            <person name="Tsai W.C."/>
            <person name="Van de Peer Y."/>
            <person name="Liu Z.J."/>
        </authorList>
    </citation>
    <scope>NUCLEOTIDE SEQUENCE</scope>
    <source>
        <strain evidence="10">CP</strain>
    </source>
</reference>
<evidence type="ECO:0000256" key="4">
    <source>
        <dbReference type="ARBA" id="ARBA00022741"/>
    </source>
</evidence>